<evidence type="ECO:0000256" key="10">
    <source>
        <dbReference type="SAM" id="SignalP"/>
    </source>
</evidence>
<dbReference type="Pfam" id="PF04756">
    <property type="entry name" value="OST3_OST6"/>
    <property type="match status" value="1"/>
</dbReference>
<organism evidence="11 12">
    <name type="scientific">Lachancea fermentati</name>
    <name type="common">Zygosaccharomyces fermentati</name>
    <dbReference type="NCBI Taxonomy" id="4955"/>
    <lineage>
        <taxon>Eukaryota</taxon>
        <taxon>Fungi</taxon>
        <taxon>Dikarya</taxon>
        <taxon>Ascomycota</taxon>
        <taxon>Saccharomycotina</taxon>
        <taxon>Saccharomycetes</taxon>
        <taxon>Saccharomycetales</taxon>
        <taxon>Saccharomycetaceae</taxon>
        <taxon>Lachancea</taxon>
    </lineage>
</organism>
<keyword evidence="7 9" id="KW-1133">Transmembrane helix</keyword>
<evidence type="ECO:0000256" key="9">
    <source>
        <dbReference type="SAM" id="Phobius"/>
    </source>
</evidence>
<accession>A0A1G4MDR2</accession>
<name>A0A1G4MDR2_LACFM</name>
<evidence type="ECO:0000256" key="3">
    <source>
        <dbReference type="ARBA" id="ARBA00009561"/>
    </source>
</evidence>
<feature type="transmembrane region" description="Helical" evidence="9">
    <location>
        <begin position="208"/>
        <end position="230"/>
    </location>
</feature>
<evidence type="ECO:0000313" key="11">
    <source>
        <dbReference type="EMBL" id="SCW02042.1"/>
    </source>
</evidence>
<dbReference type="STRING" id="4955.A0A1G4MDR2"/>
<dbReference type="EMBL" id="LT598488">
    <property type="protein sequence ID" value="SCW02042.1"/>
    <property type="molecule type" value="Genomic_DNA"/>
</dbReference>
<keyword evidence="12" id="KW-1185">Reference proteome</keyword>
<evidence type="ECO:0000256" key="4">
    <source>
        <dbReference type="ARBA" id="ARBA00022692"/>
    </source>
</evidence>
<feature type="transmembrane region" description="Helical" evidence="9">
    <location>
        <begin position="266"/>
        <end position="285"/>
    </location>
</feature>
<evidence type="ECO:0000256" key="8">
    <source>
        <dbReference type="ARBA" id="ARBA00023136"/>
    </source>
</evidence>
<evidence type="ECO:0000256" key="7">
    <source>
        <dbReference type="ARBA" id="ARBA00022989"/>
    </source>
</evidence>
<dbReference type="Gene3D" id="3.40.30.10">
    <property type="entry name" value="Glutaredoxin"/>
    <property type="match status" value="1"/>
</dbReference>
<dbReference type="OrthoDB" id="67566at2759"/>
<comment type="similarity">
    <text evidence="3">Belongs to the OST3/OST6 family.</text>
</comment>
<sequence length="348" mass="38745">MKGTQLAWYVFALFVSLTHALTNDKLYKEAQKNNGVIQLTNTNFHKVLGGKRDAHVVLLLTATNPQVGCTLCIEFESEFSQVAQSWQQDHPKGLSSDGESGLFFARADYEPRRNGEVFTHFKVNNVPRVFVLPPGDDMDLFRIMNLPAESGATRVAWVIQSLSELTGFNDYKMHEPINWGSVIITSLSTAIVTFIVKKNTAIAARVITSKAVWGVGTVFVIVLWISGYMFNSIRGSQYAGVSADGSKVLYFLEGQQQNQFGVETQIVSVIYGALIANILCLIKFVPYAKKFYAHDRNGKPTPSKAILIELTLALTFSSFLYLSYSALVAVFRLKSVGYPFKLFKFPSF</sequence>
<comment type="subcellular location">
    <subcellularLocation>
        <location evidence="2">Endoplasmic reticulum membrane</location>
        <topology evidence="2">Multi-pass membrane protein</topology>
    </subcellularLocation>
</comment>
<feature type="signal peptide" evidence="10">
    <location>
        <begin position="1"/>
        <end position="20"/>
    </location>
</feature>
<dbReference type="GO" id="GO:0018279">
    <property type="term" value="P:protein N-linked glycosylation via asparagine"/>
    <property type="evidence" value="ECO:0007669"/>
    <property type="project" value="TreeGrafter"/>
</dbReference>
<gene>
    <name evidence="11" type="ORF">LAFE_0E12882G</name>
</gene>
<feature type="chain" id="PRO_5009237305" evidence="10">
    <location>
        <begin position="21"/>
        <end position="348"/>
    </location>
</feature>
<dbReference type="InterPro" id="IPR036249">
    <property type="entry name" value="Thioredoxin-like_sf"/>
</dbReference>
<dbReference type="SUPFAM" id="SSF52833">
    <property type="entry name" value="Thioredoxin-like"/>
    <property type="match status" value="1"/>
</dbReference>
<evidence type="ECO:0000256" key="5">
    <source>
        <dbReference type="ARBA" id="ARBA00022729"/>
    </source>
</evidence>
<comment type="function">
    <text evidence="1">Subunit of the oligosaccharyl transferase (OST) complex that catalyzes the initial transfer of a defined glycan (Glc(3)Man(9)GlcNAc(2) in eukaryotes) from the lipid carrier dolichol-pyrophosphate to an asparagine residue within an Asn-X-Ser/Thr consensus motif in nascent polypeptide chains, the first step in protein N-glycosylation. N-glycosylation occurs cotranslationally and the complex associates with the Sec61 complex at the channel-forming translocon complex that mediates protein translocation across the endoplasmic reticulum (ER). All subunits are required for a maximal enzyme activity.</text>
</comment>
<reference evidence="11" key="1">
    <citation type="submission" date="2016-03" db="EMBL/GenBank/DDBJ databases">
        <authorList>
            <person name="Ploux O."/>
        </authorList>
    </citation>
    <scope>NUCLEOTIDE SEQUENCE [LARGE SCALE GENOMIC DNA]</scope>
</reference>
<evidence type="ECO:0000256" key="2">
    <source>
        <dbReference type="ARBA" id="ARBA00004477"/>
    </source>
</evidence>
<dbReference type="PANTHER" id="PTHR12692">
    <property type="entry name" value="DOLICHYL-DIPHOSPHOOLIGOSACCHARIDE--PROTEIN GLYCOSYLTRANSFERASE-RELATED"/>
    <property type="match status" value="1"/>
</dbReference>
<dbReference type="InterPro" id="IPR021149">
    <property type="entry name" value="OligosaccharylTrfase_OST3/OST6"/>
</dbReference>
<dbReference type="Proteomes" id="UP000190831">
    <property type="component" value="Chromosome E"/>
</dbReference>
<keyword evidence="8 9" id="KW-0472">Membrane</keyword>
<feature type="transmembrane region" description="Helical" evidence="9">
    <location>
        <begin position="306"/>
        <end position="331"/>
    </location>
</feature>
<protein>
    <submittedName>
        <fullName evidence="11">LAFE_0E12882g1_1</fullName>
    </submittedName>
</protein>
<evidence type="ECO:0000313" key="12">
    <source>
        <dbReference type="Proteomes" id="UP000190831"/>
    </source>
</evidence>
<evidence type="ECO:0000256" key="1">
    <source>
        <dbReference type="ARBA" id="ARBA00002791"/>
    </source>
</evidence>
<keyword evidence="4 9" id="KW-0812">Transmembrane</keyword>
<dbReference type="GO" id="GO:0008250">
    <property type="term" value="C:oligosaccharyltransferase complex"/>
    <property type="evidence" value="ECO:0007669"/>
    <property type="project" value="TreeGrafter"/>
</dbReference>
<keyword evidence="5 10" id="KW-0732">Signal</keyword>
<proteinExistence type="inferred from homology"/>
<feature type="transmembrane region" description="Helical" evidence="9">
    <location>
        <begin position="177"/>
        <end position="196"/>
    </location>
</feature>
<evidence type="ECO:0000256" key="6">
    <source>
        <dbReference type="ARBA" id="ARBA00022824"/>
    </source>
</evidence>
<keyword evidence="6" id="KW-0256">Endoplasmic reticulum</keyword>
<dbReference type="OMA" id="VLFGMYS"/>
<dbReference type="PANTHER" id="PTHR12692:SF0">
    <property type="entry name" value="GH11935P"/>
    <property type="match status" value="1"/>
</dbReference>
<dbReference type="AlphaFoldDB" id="A0A1G4MDR2"/>